<dbReference type="GO" id="GO:0033228">
    <property type="term" value="P:cysteine export across plasma membrane"/>
    <property type="evidence" value="ECO:0007669"/>
    <property type="project" value="TreeGrafter"/>
</dbReference>
<dbReference type="PANTHER" id="PTHR30086:SF20">
    <property type="entry name" value="ARGININE EXPORTER PROTEIN ARGO-RELATED"/>
    <property type="match status" value="1"/>
</dbReference>
<keyword evidence="3 6" id="KW-0812">Transmembrane</keyword>
<feature type="transmembrane region" description="Helical" evidence="6">
    <location>
        <begin position="30"/>
        <end position="49"/>
    </location>
</feature>
<dbReference type="PANTHER" id="PTHR30086">
    <property type="entry name" value="ARGININE EXPORTER PROTEIN ARGO"/>
    <property type="match status" value="1"/>
</dbReference>
<feature type="transmembrane region" description="Helical" evidence="6">
    <location>
        <begin position="133"/>
        <end position="153"/>
    </location>
</feature>
<comment type="caution">
    <text evidence="7">The sequence shown here is derived from an EMBL/GenBank/DDBJ whole genome shotgun (WGS) entry which is preliminary data.</text>
</comment>
<comment type="subcellular location">
    <subcellularLocation>
        <location evidence="1">Cell membrane</location>
        <topology evidence="1">Multi-pass membrane protein</topology>
    </subcellularLocation>
</comment>
<keyword evidence="2" id="KW-1003">Cell membrane</keyword>
<dbReference type="GO" id="GO:0015171">
    <property type="term" value="F:amino acid transmembrane transporter activity"/>
    <property type="evidence" value="ECO:0007669"/>
    <property type="project" value="TreeGrafter"/>
</dbReference>
<keyword evidence="4 6" id="KW-1133">Transmembrane helix</keyword>
<evidence type="ECO:0000256" key="1">
    <source>
        <dbReference type="ARBA" id="ARBA00004651"/>
    </source>
</evidence>
<dbReference type="InterPro" id="IPR001123">
    <property type="entry name" value="LeuE-type"/>
</dbReference>
<evidence type="ECO:0000256" key="4">
    <source>
        <dbReference type="ARBA" id="ARBA00022989"/>
    </source>
</evidence>
<evidence type="ECO:0000256" key="6">
    <source>
        <dbReference type="SAM" id="Phobius"/>
    </source>
</evidence>
<protein>
    <recommendedName>
        <fullName evidence="9">LysE type translocator</fullName>
    </recommendedName>
</protein>
<accession>A0A268H9B8</accession>
<evidence type="ECO:0000313" key="8">
    <source>
        <dbReference type="Proteomes" id="UP000216475"/>
    </source>
</evidence>
<dbReference type="EMBL" id="NPBH01000076">
    <property type="protein sequence ID" value="PAE06476.1"/>
    <property type="molecule type" value="Genomic_DNA"/>
</dbReference>
<reference evidence="7 8" key="1">
    <citation type="submission" date="2017-07" db="EMBL/GenBank/DDBJ databases">
        <title>Isolation and whole genome analysis of endospore-forming bacteria from heroin.</title>
        <authorList>
            <person name="Kalinowski J."/>
            <person name="Ahrens B."/>
            <person name="Al-Dilaimi A."/>
            <person name="Winkler A."/>
            <person name="Wibberg D."/>
            <person name="Schleenbecker U."/>
            <person name="Ruckert C."/>
            <person name="Wolfel R."/>
            <person name="Grass G."/>
        </authorList>
    </citation>
    <scope>NUCLEOTIDE SEQUENCE [LARGE SCALE GENOMIC DNA]</scope>
    <source>
        <strain evidence="7 8">7509</strain>
    </source>
</reference>
<evidence type="ECO:0008006" key="9">
    <source>
        <dbReference type="Google" id="ProtNLM"/>
    </source>
</evidence>
<feature type="transmembrane region" description="Helical" evidence="6">
    <location>
        <begin position="70"/>
        <end position="92"/>
    </location>
</feature>
<dbReference type="AlphaFoldDB" id="A0A268H9B8"/>
<evidence type="ECO:0000313" key="7">
    <source>
        <dbReference type="EMBL" id="PAE06476.1"/>
    </source>
</evidence>
<dbReference type="Pfam" id="PF01810">
    <property type="entry name" value="LysE"/>
    <property type="match status" value="1"/>
</dbReference>
<evidence type="ECO:0000256" key="5">
    <source>
        <dbReference type="ARBA" id="ARBA00023136"/>
    </source>
</evidence>
<evidence type="ECO:0000256" key="3">
    <source>
        <dbReference type="ARBA" id="ARBA00022692"/>
    </source>
</evidence>
<keyword evidence="5 6" id="KW-0472">Membrane</keyword>
<dbReference type="GO" id="GO:0005886">
    <property type="term" value="C:plasma membrane"/>
    <property type="evidence" value="ECO:0007669"/>
    <property type="project" value="UniProtKB-SubCell"/>
</dbReference>
<dbReference type="Proteomes" id="UP000216475">
    <property type="component" value="Unassembled WGS sequence"/>
</dbReference>
<evidence type="ECO:0000256" key="2">
    <source>
        <dbReference type="ARBA" id="ARBA00022475"/>
    </source>
</evidence>
<gene>
    <name evidence="7" type="ORF">CHI12_16335</name>
</gene>
<proteinExistence type="predicted"/>
<feature type="transmembrane region" description="Helical" evidence="6">
    <location>
        <begin position="98"/>
        <end position="121"/>
    </location>
</feature>
<name>A0A268H9B8_9BACI</name>
<organism evidence="7 8">
    <name type="scientific">Terribacillus saccharophilus</name>
    <dbReference type="NCBI Taxonomy" id="361277"/>
    <lineage>
        <taxon>Bacteria</taxon>
        <taxon>Bacillati</taxon>
        <taxon>Bacillota</taxon>
        <taxon>Bacilli</taxon>
        <taxon>Bacillales</taxon>
        <taxon>Bacillaceae</taxon>
        <taxon>Terribacillus</taxon>
    </lineage>
</organism>
<sequence length="154" mass="17612">MLDCLQTPELHCLEFRYILFDQVLLKHYSIAAPFFVLGAVYLLFIAYKIMFDKSKKEEDAIERPSFLSGFLFQLINIKSILYFITAMATFILPFKASVSSIILYAAVTIIIGCLGLLLWAAFGSAFKKFFNKYTRSINLIMCLLLIFSAISIFK</sequence>